<evidence type="ECO:0000313" key="8">
    <source>
        <dbReference type="EMBL" id="EKF57922.1"/>
    </source>
</evidence>
<dbReference type="AlphaFoldDB" id="K2QSA6"/>
<dbReference type="GO" id="GO:1901678">
    <property type="term" value="P:iron coordination entity transport"/>
    <property type="evidence" value="ECO:0007669"/>
    <property type="project" value="UniProtKB-ARBA"/>
</dbReference>
<comment type="caution">
    <text evidence="8">The sequence shown here is derived from an EMBL/GenBank/DDBJ whole genome shotgun (WGS) entry which is preliminary data.</text>
</comment>
<dbReference type="InterPro" id="IPR051313">
    <property type="entry name" value="Bact_iron-sidero_bind"/>
</dbReference>
<reference evidence="8 9" key="1">
    <citation type="journal article" date="2012" name="J. Bacteriol.">
        <title>Draft Genome Sequence of Agrobacterium albertimagni Strain AOL15.</title>
        <authorList>
            <person name="Trimble W.L."/>
            <person name="Phung le T."/>
            <person name="Meyer F."/>
            <person name="Gilbert J.A."/>
            <person name="Silver S."/>
        </authorList>
    </citation>
    <scope>NUCLEOTIDE SEQUENCE [LARGE SCALE GENOMIC DNA]</scope>
    <source>
        <strain evidence="8 9">AOL15</strain>
    </source>
</reference>
<accession>K2QSA6</accession>
<sequence length="293" mass="31617">MLNRRFFITGSLAALLPSMPVVAEAARRIAAVDWAAAESLLALGVAPLAVADTGYYNQRMPQLLPASTYDIGPFWEVNLELLDRLRPDLILIGAASLFMTKRLNEIAPVEVVEDMTGDKSYGRAAAILRQCGRAAGLPSSEVEAVLSNIEQRMQSLAAKVGRGRPVCILLPDQSGSRAMVYGNGSMPGAVVTRLGLQNAWQGPTNANGFIQVGFDQLMALEDSVFMQIEIPSLAPQTNRALSDSQLWHRLPAVREGRVVRMQQFYPFGGCISTLLLAEALARALQDPLGTGIP</sequence>
<evidence type="ECO:0000256" key="2">
    <source>
        <dbReference type="ARBA" id="ARBA00008814"/>
    </source>
</evidence>
<keyword evidence="5 6" id="KW-0732">Signal</keyword>
<evidence type="ECO:0000256" key="5">
    <source>
        <dbReference type="ARBA" id="ARBA00022729"/>
    </source>
</evidence>
<evidence type="ECO:0000256" key="4">
    <source>
        <dbReference type="ARBA" id="ARBA00022496"/>
    </source>
</evidence>
<protein>
    <submittedName>
        <fullName evidence="8">Periplasmic binding protein</fullName>
    </submittedName>
</protein>
<dbReference type="eggNOG" id="COG0614">
    <property type="taxonomic scope" value="Bacteria"/>
</dbReference>
<evidence type="ECO:0000259" key="7">
    <source>
        <dbReference type="PROSITE" id="PS50983"/>
    </source>
</evidence>
<dbReference type="PANTHER" id="PTHR30532">
    <property type="entry name" value="IRON III DICITRATE-BINDING PERIPLASMIC PROTEIN"/>
    <property type="match status" value="1"/>
</dbReference>
<dbReference type="Gene3D" id="3.40.50.1980">
    <property type="entry name" value="Nitrogenase molybdenum iron protein domain"/>
    <property type="match status" value="2"/>
</dbReference>
<evidence type="ECO:0000313" key="9">
    <source>
        <dbReference type="Proteomes" id="UP000007123"/>
    </source>
</evidence>
<name>K2QSA6_9HYPH</name>
<dbReference type="EMBL" id="ALJF01000015">
    <property type="protein sequence ID" value="EKF57922.1"/>
    <property type="molecule type" value="Genomic_DNA"/>
</dbReference>
<dbReference type="Proteomes" id="UP000007123">
    <property type="component" value="Unassembled WGS sequence"/>
</dbReference>
<dbReference type="OrthoDB" id="8370650at2"/>
<feature type="domain" description="Fe/B12 periplasmic-binding" evidence="7">
    <location>
        <begin position="28"/>
        <end position="288"/>
    </location>
</feature>
<feature type="chain" id="PRO_5003866236" evidence="6">
    <location>
        <begin position="24"/>
        <end position="293"/>
    </location>
</feature>
<dbReference type="InterPro" id="IPR002491">
    <property type="entry name" value="ABC_transptr_periplasmic_BD"/>
</dbReference>
<keyword evidence="4" id="KW-0408">Iron</keyword>
<comment type="similarity">
    <text evidence="2">Belongs to the bacterial solute-binding protein 8 family.</text>
</comment>
<keyword evidence="4" id="KW-0410">Iron transport</keyword>
<dbReference type="STRING" id="1156935.QWE_19293"/>
<dbReference type="Pfam" id="PF01497">
    <property type="entry name" value="Peripla_BP_2"/>
    <property type="match status" value="1"/>
</dbReference>
<gene>
    <name evidence="8" type="ORF">QWE_19293</name>
</gene>
<dbReference type="GO" id="GO:0030288">
    <property type="term" value="C:outer membrane-bounded periplasmic space"/>
    <property type="evidence" value="ECO:0007669"/>
    <property type="project" value="TreeGrafter"/>
</dbReference>
<evidence type="ECO:0000256" key="1">
    <source>
        <dbReference type="ARBA" id="ARBA00004196"/>
    </source>
</evidence>
<evidence type="ECO:0000256" key="6">
    <source>
        <dbReference type="SAM" id="SignalP"/>
    </source>
</evidence>
<keyword evidence="9" id="KW-1185">Reference proteome</keyword>
<comment type="subcellular location">
    <subcellularLocation>
        <location evidence="1">Cell envelope</location>
    </subcellularLocation>
</comment>
<proteinExistence type="inferred from homology"/>
<keyword evidence="4" id="KW-0406">Ion transport</keyword>
<keyword evidence="3" id="KW-0813">Transport</keyword>
<organism evidence="8 9">
    <name type="scientific">Agrobacterium albertimagni AOL15</name>
    <dbReference type="NCBI Taxonomy" id="1156935"/>
    <lineage>
        <taxon>Bacteria</taxon>
        <taxon>Pseudomonadati</taxon>
        <taxon>Pseudomonadota</taxon>
        <taxon>Alphaproteobacteria</taxon>
        <taxon>Hyphomicrobiales</taxon>
        <taxon>Rhizobiaceae</taxon>
        <taxon>Rhizobium/Agrobacterium group</taxon>
        <taxon>Agrobacterium</taxon>
    </lineage>
</organism>
<dbReference type="PROSITE" id="PS50983">
    <property type="entry name" value="FE_B12_PBP"/>
    <property type="match status" value="1"/>
</dbReference>
<dbReference type="PATRIC" id="fig|1156935.5.peg.3926"/>
<feature type="signal peptide" evidence="6">
    <location>
        <begin position="1"/>
        <end position="23"/>
    </location>
</feature>
<dbReference type="SUPFAM" id="SSF53807">
    <property type="entry name" value="Helical backbone' metal receptor"/>
    <property type="match status" value="1"/>
</dbReference>
<evidence type="ECO:0000256" key="3">
    <source>
        <dbReference type="ARBA" id="ARBA00022448"/>
    </source>
</evidence>
<dbReference type="PANTHER" id="PTHR30532:SF1">
    <property type="entry name" value="IRON(3+)-HYDROXAMATE-BINDING PROTEIN FHUD"/>
    <property type="match status" value="1"/>
</dbReference>